<keyword evidence="2" id="KW-0479">Metal-binding</keyword>
<dbReference type="Gene3D" id="3.90.850.10">
    <property type="entry name" value="Fumarylacetoacetase-like, C-terminal domain"/>
    <property type="match status" value="1"/>
</dbReference>
<dbReference type="RefSeq" id="WP_188680404.1">
    <property type="nucleotide sequence ID" value="NZ_BMGP01000006.1"/>
</dbReference>
<dbReference type="InterPro" id="IPR051121">
    <property type="entry name" value="FAH"/>
</dbReference>
<gene>
    <name evidence="4" type="ORF">GCM10011399_33920</name>
</gene>
<sequence length="278" mass="29908">MRLATLRTPDSTVAVRVDDTTAVEIGGFADVGSLLADPAWKNISARAAGAEHPLADIDDDQWAPVVPWPSKIICVGLNYKNHILEMGRELPEFPTLFAKYPEALIGPFDPIVLPAYAVEALDWEAELAIIIGSPARRLEESEAAAAIAGYSVINDVTMRDYQYRTPEWFQGKTFENSSPFGPWLVTPDEYMLGTELSTVVDGEKMQSTTTDDLVFGPAALVSYISKIVTLNPGDVIASGTPGGVGHARKPPRYLSDGSTLTTAIEGIGTITSRIVVEG</sequence>
<dbReference type="Proteomes" id="UP000598775">
    <property type="component" value="Unassembled WGS sequence"/>
</dbReference>
<dbReference type="GO" id="GO:0046872">
    <property type="term" value="F:metal ion binding"/>
    <property type="evidence" value="ECO:0007669"/>
    <property type="project" value="UniProtKB-KW"/>
</dbReference>
<protein>
    <submittedName>
        <fullName evidence="4">2-hydroxyhepta-2,4-diene-1,7-dioate isomerase</fullName>
    </submittedName>
</protein>
<dbReference type="PANTHER" id="PTHR42796">
    <property type="entry name" value="FUMARYLACETOACETATE HYDROLASE DOMAIN-CONTAINING PROTEIN 2A-RELATED"/>
    <property type="match status" value="1"/>
</dbReference>
<organism evidence="4 5">
    <name type="scientific">Subtercola lobariae</name>
    <dbReference type="NCBI Taxonomy" id="1588641"/>
    <lineage>
        <taxon>Bacteria</taxon>
        <taxon>Bacillati</taxon>
        <taxon>Actinomycetota</taxon>
        <taxon>Actinomycetes</taxon>
        <taxon>Micrococcales</taxon>
        <taxon>Microbacteriaceae</taxon>
        <taxon>Subtercola</taxon>
    </lineage>
</organism>
<evidence type="ECO:0000259" key="3">
    <source>
        <dbReference type="Pfam" id="PF01557"/>
    </source>
</evidence>
<evidence type="ECO:0000256" key="1">
    <source>
        <dbReference type="ARBA" id="ARBA00010211"/>
    </source>
</evidence>
<reference evidence="4 5" key="1">
    <citation type="journal article" date="2014" name="Int. J. Syst. Evol. Microbiol.">
        <title>Complete genome sequence of Corynebacterium casei LMG S-19264T (=DSM 44701T), isolated from a smear-ripened cheese.</title>
        <authorList>
            <consortium name="US DOE Joint Genome Institute (JGI-PGF)"/>
            <person name="Walter F."/>
            <person name="Albersmeier A."/>
            <person name="Kalinowski J."/>
            <person name="Ruckert C."/>
        </authorList>
    </citation>
    <scope>NUCLEOTIDE SEQUENCE [LARGE SCALE GENOMIC DNA]</scope>
    <source>
        <strain evidence="4 5">CGMCC 1.12976</strain>
    </source>
</reference>
<evidence type="ECO:0000313" key="5">
    <source>
        <dbReference type="Proteomes" id="UP000598775"/>
    </source>
</evidence>
<name>A0A917BDH5_9MICO</name>
<dbReference type="EMBL" id="BMGP01000006">
    <property type="protein sequence ID" value="GGF38217.1"/>
    <property type="molecule type" value="Genomic_DNA"/>
</dbReference>
<evidence type="ECO:0000256" key="2">
    <source>
        <dbReference type="ARBA" id="ARBA00022723"/>
    </source>
</evidence>
<proteinExistence type="inferred from homology"/>
<dbReference type="FunFam" id="3.90.850.10:FF:000002">
    <property type="entry name" value="2-hydroxyhepta-2,4-diene-1,7-dioate isomerase"/>
    <property type="match status" value="1"/>
</dbReference>
<keyword evidence="5" id="KW-1185">Reference proteome</keyword>
<dbReference type="InterPro" id="IPR036663">
    <property type="entry name" value="Fumarylacetoacetase_C_sf"/>
</dbReference>
<dbReference type="PANTHER" id="PTHR42796:SF4">
    <property type="entry name" value="FUMARYLACETOACETATE HYDROLASE DOMAIN-CONTAINING PROTEIN 2A"/>
    <property type="match status" value="1"/>
</dbReference>
<feature type="domain" description="Fumarylacetoacetase-like C-terminal" evidence="3">
    <location>
        <begin position="71"/>
        <end position="275"/>
    </location>
</feature>
<comment type="caution">
    <text evidence="4">The sequence shown here is derived from an EMBL/GenBank/DDBJ whole genome shotgun (WGS) entry which is preliminary data.</text>
</comment>
<dbReference type="GO" id="GO:0019752">
    <property type="term" value="P:carboxylic acid metabolic process"/>
    <property type="evidence" value="ECO:0007669"/>
    <property type="project" value="UniProtKB-ARBA"/>
</dbReference>
<dbReference type="SUPFAM" id="SSF56529">
    <property type="entry name" value="FAH"/>
    <property type="match status" value="1"/>
</dbReference>
<accession>A0A917BDH5</accession>
<dbReference type="Pfam" id="PF01557">
    <property type="entry name" value="FAA_hydrolase"/>
    <property type="match status" value="1"/>
</dbReference>
<keyword evidence="4" id="KW-0413">Isomerase</keyword>
<dbReference type="InterPro" id="IPR011234">
    <property type="entry name" value="Fumarylacetoacetase-like_C"/>
</dbReference>
<comment type="similarity">
    <text evidence="1">Belongs to the FAH family.</text>
</comment>
<dbReference type="GO" id="GO:0016853">
    <property type="term" value="F:isomerase activity"/>
    <property type="evidence" value="ECO:0007669"/>
    <property type="project" value="UniProtKB-KW"/>
</dbReference>
<evidence type="ECO:0000313" key="4">
    <source>
        <dbReference type="EMBL" id="GGF38217.1"/>
    </source>
</evidence>
<dbReference type="AlphaFoldDB" id="A0A917BDH5"/>